<evidence type="ECO:0000313" key="3">
    <source>
        <dbReference type="Proteomes" id="UP001153954"/>
    </source>
</evidence>
<evidence type="ECO:0000313" key="2">
    <source>
        <dbReference type="EMBL" id="CAH2099659.1"/>
    </source>
</evidence>
<feature type="coiled-coil region" evidence="1">
    <location>
        <begin position="170"/>
        <end position="201"/>
    </location>
</feature>
<evidence type="ECO:0000256" key="1">
    <source>
        <dbReference type="SAM" id="Coils"/>
    </source>
</evidence>
<organism evidence="2 3">
    <name type="scientific">Euphydryas editha</name>
    <name type="common">Edith's checkerspot</name>
    <dbReference type="NCBI Taxonomy" id="104508"/>
    <lineage>
        <taxon>Eukaryota</taxon>
        <taxon>Metazoa</taxon>
        <taxon>Ecdysozoa</taxon>
        <taxon>Arthropoda</taxon>
        <taxon>Hexapoda</taxon>
        <taxon>Insecta</taxon>
        <taxon>Pterygota</taxon>
        <taxon>Neoptera</taxon>
        <taxon>Endopterygota</taxon>
        <taxon>Lepidoptera</taxon>
        <taxon>Glossata</taxon>
        <taxon>Ditrysia</taxon>
        <taxon>Papilionoidea</taxon>
        <taxon>Nymphalidae</taxon>
        <taxon>Nymphalinae</taxon>
        <taxon>Euphydryas</taxon>
    </lineage>
</organism>
<protein>
    <submittedName>
        <fullName evidence="2">Uncharacterized protein</fullName>
    </submittedName>
</protein>
<keyword evidence="1" id="KW-0175">Coiled coil</keyword>
<reference evidence="2" key="1">
    <citation type="submission" date="2022-03" db="EMBL/GenBank/DDBJ databases">
        <authorList>
            <person name="Tunstrom K."/>
        </authorList>
    </citation>
    <scope>NUCLEOTIDE SEQUENCE</scope>
</reference>
<gene>
    <name evidence="2" type="ORF">EEDITHA_LOCUS14609</name>
</gene>
<feature type="coiled-coil region" evidence="1">
    <location>
        <begin position="19"/>
        <end position="50"/>
    </location>
</feature>
<name>A0AAU9ULT4_EUPED</name>
<comment type="caution">
    <text evidence="2">The sequence shown here is derived from an EMBL/GenBank/DDBJ whole genome shotgun (WGS) entry which is preliminary data.</text>
</comment>
<proteinExistence type="predicted"/>
<accession>A0AAU9ULT4</accession>
<dbReference type="AlphaFoldDB" id="A0AAU9ULT4"/>
<keyword evidence="3" id="KW-1185">Reference proteome</keyword>
<sequence>MPSRKKSDLSQCTRNARRMRNARRRLQIAQETEEERKARLEKDRQRYALKRYRATSRAFETFAQVKKRLTANIQQQSESDATETPKQREARLMAENQLHSQLQVKCEEHLIADIKYHGESEPFKTKKKTLYLRLLCSACLCRLTHPVLFVGMPSRKKSDLSQCTRNARRMRNARRRLQIAQETEEERKARLEKDRQRYALKRYRATSRAFETFAQVKKRLTANIQQQSESDATETPKQREARLMAENQLHSQLQVKCEEHLIADIKYHGESEPFKTKKKTLYLRLLCSACLCRLTHPVSF</sequence>
<dbReference type="Proteomes" id="UP001153954">
    <property type="component" value="Unassembled WGS sequence"/>
</dbReference>
<dbReference type="EMBL" id="CAKOGL010000022">
    <property type="protein sequence ID" value="CAH2099659.1"/>
    <property type="molecule type" value="Genomic_DNA"/>
</dbReference>